<dbReference type="EMBL" id="KV425595">
    <property type="protein sequence ID" value="KZT22506.1"/>
    <property type="molecule type" value="Genomic_DNA"/>
</dbReference>
<reference evidence="1 2" key="1">
    <citation type="journal article" date="2016" name="Mol. Biol. Evol.">
        <title>Comparative Genomics of Early-Diverging Mushroom-Forming Fungi Provides Insights into the Origins of Lignocellulose Decay Capabilities.</title>
        <authorList>
            <person name="Nagy L.G."/>
            <person name="Riley R."/>
            <person name="Tritt A."/>
            <person name="Adam C."/>
            <person name="Daum C."/>
            <person name="Floudas D."/>
            <person name="Sun H."/>
            <person name="Yadav J.S."/>
            <person name="Pangilinan J."/>
            <person name="Larsson K.H."/>
            <person name="Matsuura K."/>
            <person name="Barry K."/>
            <person name="Labutti K."/>
            <person name="Kuo R."/>
            <person name="Ohm R.A."/>
            <person name="Bhattacharya S.S."/>
            <person name="Shirouzu T."/>
            <person name="Yoshinaga Y."/>
            <person name="Martin F.M."/>
            <person name="Grigoriev I.V."/>
            <person name="Hibbett D.S."/>
        </authorList>
    </citation>
    <scope>NUCLEOTIDE SEQUENCE [LARGE SCALE GENOMIC DNA]</scope>
    <source>
        <strain evidence="1 2">HHB14362 ss-1</strain>
    </source>
</reference>
<gene>
    <name evidence="1" type="ORF">NEOLEDRAFT_651979</name>
</gene>
<proteinExistence type="predicted"/>
<dbReference type="Pfam" id="PF21858">
    <property type="entry name" value="DUF6914"/>
    <property type="match status" value="1"/>
</dbReference>
<dbReference type="AlphaFoldDB" id="A0A165QJI6"/>
<dbReference type="InterPro" id="IPR054208">
    <property type="entry name" value="DUF6914"/>
</dbReference>
<dbReference type="OrthoDB" id="3016366at2759"/>
<protein>
    <submittedName>
        <fullName evidence="1">Uncharacterized protein</fullName>
    </submittedName>
</protein>
<sequence length="102" mass="11310">MSSITVVAIAKVGMVEDATNQETLINIFKDVPMLQSTRCAPGVEWRCNHWVRDAVGLLAQKGWSQVKDVDQFWKNFKDAALPYRDLRAGGQGSCEVLDVALT</sequence>
<evidence type="ECO:0000313" key="1">
    <source>
        <dbReference type="EMBL" id="KZT22506.1"/>
    </source>
</evidence>
<accession>A0A165QJI6</accession>
<keyword evidence="2" id="KW-1185">Reference proteome</keyword>
<dbReference type="Proteomes" id="UP000076761">
    <property type="component" value="Unassembled WGS sequence"/>
</dbReference>
<dbReference type="InParanoid" id="A0A165QJI6"/>
<evidence type="ECO:0000313" key="2">
    <source>
        <dbReference type="Proteomes" id="UP000076761"/>
    </source>
</evidence>
<name>A0A165QJI6_9AGAM</name>
<organism evidence="1 2">
    <name type="scientific">Neolentinus lepideus HHB14362 ss-1</name>
    <dbReference type="NCBI Taxonomy" id="1314782"/>
    <lineage>
        <taxon>Eukaryota</taxon>
        <taxon>Fungi</taxon>
        <taxon>Dikarya</taxon>
        <taxon>Basidiomycota</taxon>
        <taxon>Agaricomycotina</taxon>
        <taxon>Agaricomycetes</taxon>
        <taxon>Gloeophyllales</taxon>
        <taxon>Gloeophyllaceae</taxon>
        <taxon>Neolentinus</taxon>
    </lineage>
</organism>